<evidence type="ECO:0000256" key="3">
    <source>
        <dbReference type="ARBA" id="ARBA00022525"/>
    </source>
</evidence>
<keyword evidence="6" id="KW-0812">Transmembrane</keyword>
<dbReference type="CDD" id="cd23992">
    <property type="entry name" value="PBP_GOBP"/>
    <property type="match status" value="2"/>
</dbReference>
<keyword evidence="3" id="KW-0964">Secreted</keyword>
<feature type="signal peptide" evidence="7">
    <location>
        <begin position="1"/>
        <end position="21"/>
    </location>
</feature>
<evidence type="ECO:0008006" key="10">
    <source>
        <dbReference type="Google" id="ProtNLM"/>
    </source>
</evidence>
<keyword evidence="9" id="KW-1185">Reference proteome</keyword>
<evidence type="ECO:0000256" key="4">
    <source>
        <dbReference type="ARBA" id="ARBA00022729"/>
    </source>
</evidence>
<dbReference type="PANTHER" id="PTHR11857:SF46">
    <property type="entry name" value="GENERAL ODORANT-BINDING PROTEIN 99A-RELATED"/>
    <property type="match status" value="1"/>
</dbReference>
<dbReference type="InterPro" id="IPR006170">
    <property type="entry name" value="PBP/GOBP"/>
</dbReference>
<sequence>MSCSAIMLLTVLALGAVGSCAGLLDVPHLYLEKSMAQAMQECMEYLQIPASRYADYTSHRFPSDPETQCLVRCVGLNLRWWNDTTGVQPALMANFFQPDWADADYERRTAKCLELRLANGDPSDCCSAAYESFMCYLQHYGNLVPCPQFLAGDHTRHVRMAYDCMNLLQVPETLLHSYSEGSLRDAPETRCLLRCFYLRSGVYRSETGFDLERLYTRDFEHADARYLAPETYAKLHNLRSSGCDECTEVFLAYRGLAFGIILTVTFLFITRDRLGIGKQAIRHSTAKSVRNRQRKHPVIKKCQKRVHCGSGSHAS</sequence>
<proteinExistence type="inferred from homology"/>
<keyword evidence="6" id="KW-1133">Transmembrane helix</keyword>
<evidence type="ECO:0000256" key="7">
    <source>
        <dbReference type="SAM" id="SignalP"/>
    </source>
</evidence>
<evidence type="ECO:0000256" key="2">
    <source>
        <dbReference type="ARBA" id="ARBA00008098"/>
    </source>
</evidence>
<evidence type="ECO:0000256" key="6">
    <source>
        <dbReference type="SAM" id="Phobius"/>
    </source>
</evidence>
<name>A0AAG5DSN5_ANOAO</name>
<dbReference type="SUPFAM" id="SSF47565">
    <property type="entry name" value="Insect pheromone/odorant-binding proteins"/>
    <property type="match status" value="2"/>
</dbReference>
<evidence type="ECO:0000256" key="5">
    <source>
        <dbReference type="ARBA" id="ARBA00023157"/>
    </source>
</evidence>
<comment type="subcellular location">
    <subcellularLocation>
        <location evidence="1">Secreted</location>
    </subcellularLocation>
</comment>
<evidence type="ECO:0000313" key="8">
    <source>
        <dbReference type="EnsemblMetazoa" id="ENSAATROPP013975"/>
    </source>
</evidence>
<evidence type="ECO:0000313" key="9">
    <source>
        <dbReference type="Proteomes" id="UP000075880"/>
    </source>
</evidence>
<protein>
    <recommendedName>
        <fullName evidence="10">Odorant-binding protein</fullName>
    </recommendedName>
</protein>
<dbReference type="GO" id="GO:0005549">
    <property type="term" value="F:odorant binding"/>
    <property type="evidence" value="ECO:0007669"/>
    <property type="project" value="InterPro"/>
</dbReference>
<reference evidence="8" key="1">
    <citation type="submission" date="2024-04" db="UniProtKB">
        <authorList>
            <consortium name="EnsemblMetazoa"/>
        </authorList>
    </citation>
    <scope>IDENTIFICATION</scope>
    <source>
        <strain evidence="8">EBRO</strain>
    </source>
</reference>
<dbReference type="GO" id="GO:0007608">
    <property type="term" value="P:sensory perception of smell"/>
    <property type="evidence" value="ECO:0007669"/>
    <property type="project" value="TreeGrafter"/>
</dbReference>
<dbReference type="AlphaFoldDB" id="A0AAG5DSN5"/>
<comment type="similarity">
    <text evidence="2">Belongs to the PBP/GOBP family.</text>
</comment>
<feature type="transmembrane region" description="Helical" evidence="6">
    <location>
        <begin position="250"/>
        <end position="269"/>
    </location>
</feature>
<evidence type="ECO:0000256" key="1">
    <source>
        <dbReference type="ARBA" id="ARBA00004613"/>
    </source>
</evidence>
<accession>A0AAG5DSN5</accession>
<dbReference type="EnsemblMetazoa" id="ENSAATROPT015912">
    <property type="protein sequence ID" value="ENSAATROPP013975"/>
    <property type="gene ID" value="ENSAATROPG013021"/>
</dbReference>
<keyword evidence="5" id="KW-1015">Disulfide bond</keyword>
<dbReference type="FunFam" id="1.10.238.20:FF:000002">
    <property type="entry name" value="AGAP000641-PA"/>
    <property type="match status" value="1"/>
</dbReference>
<dbReference type="Proteomes" id="UP000075880">
    <property type="component" value="Unassembled WGS sequence"/>
</dbReference>
<keyword evidence="6" id="KW-0472">Membrane</keyword>
<dbReference type="Pfam" id="PF01395">
    <property type="entry name" value="PBP_GOBP"/>
    <property type="match status" value="2"/>
</dbReference>
<dbReference type="InterPro" id="IPR036728">
    <property type="entry name" value="PBP_GOBP_sf"/>
</dbReference>
<dbReference type="PANTHER" id="PTHR11857">
    <property type="entry name" value="ODORANT BINDING PROTEIN-RELATED"/>
    <property type="match status" value="1"/>
</dbReference>
<organism evidence="8 9">
    <name type="scientific">Anopheles atroparvus</name>
    <name type="common">European mosquito</name>
    <dbReference type="NCBI Taxonomy" id="41427"/>
    <lineage>
        <taxon>Eukaryota</taxon>
        <taxon>Metazoa</taxon>
        <taxon>Ecdysozoa</taxon>
        <taxon>Arthropoda</taxon>
        <taxon>Hexapoda</taxon>
        <taxon>Insecta</taxon>
        <taxon>Pterygota</taxon>
        <taxon>Neoptera</taxon>
        <taxon>Endopterygota</taxon>
        <taxon>Diptera</taxon>
        <taxon>Nematocera</taxon>
        <taxon>Culicoidea</taxon>
        <taxon>Culicidae</taxon>
        <taxon>Anophelinae</taxon>
        <taxon>Anopheles</taxon>
    </lineage>
</organism>
<dbReference type="Gene3D" id="1.10.238.20">
    <property type="entry name" value="Pheromone/general odorant binding protein domain"/>
    <property type="match status" value="2"/>
</dbReference>
<keyword evidence="4 7" id="KW-0732">Signal</keyword>
<feature type="chain" id="PRO_5042545000" description="Odorant-binding protein" evidence="7">
    <location>
        <begin position="22"/>
        <end position="315"/>
    </location>
</feature>
<dbReference type="GO" id="GO:0005615">
    <property type="term" value="C:extracellular space"/>
    <property type="evidence" value="ECO:0007669"/>
    <property type="project" value="TreeGrafter"/>
</dbReference>